<proteinExistence type="predicted"/>
<reference evidence="1 2" key="1">
    <citation type="submission" date="2018-06" db="EMBL/GenBank/DDBJ databases">
        <title>Genomic Encyclopedia of Type Strains, Phase I: the one thousand microbial genomes (KMG-I) project.</title>
        <authorList>
            <person name="Kyrpides N."/>
        </authorList>
    </citation>
    <scope>NUCLEOTIDE SEQUENCE [LARGE SCALE GENOMIC DNA]</scope>
    <source>
        <strain evidence="1 2">DSM 19573</strain>
    </source>
</reference>
<evidence type="ECO:0000313" key="2">
    <source>
        <dbReference type="Proteomes" id="UP000248132"/>
    </source>
</evidence>
<dbReference type="OrthoDB" id="581658at2"/>
<accession>A0A318XKI1</accession>
<keyword evidence="1" id="KW-0808">Transferase</keyword>
<dbReference type="GO" id="GO:0032259">
    <property type="term" value="P:methylation"/>
    <property type="evidence" value="ECO:0007669"/>
    <property type="project" value="UniProtKB-KW"/>
</dbReference>
<gene>
    <name evidence="1" type="ORF">LY28_01655</name>
</gene>
<dbReference type="SUPFAM" id="SSF53335">
    <property type="entry name" value="S-adenosyl-L-methionine-dependent methyltransferases"/>
    <property type="match status" value="1"/>
</dbReference>
<keyword evidence="1" id="KW-0489">Methyltransferase</keyword>
<dbReference type="AlphaFoldDB" id="A0A318XKI1"/>
<dbReference type="Proteomes" id="UP000248132">
    <property type="component" value="Unassembled WGS sequence"/>
</dbReference>
<dbReference type="EMBL" id="QKMR01000008">
    <property type="protein sequence ID" value="PYG87945.1"/>
    <property type="molecule type" value="Genomic_DNA"/>
</dbReference>
<organism evidence="1 2">
    <name type="scientific">Ruminiclostridium sufflavum DSM 19573</name>
    <dbReference type="NCBI Taxonomy" id="1121337"/>
    <lineage>
        <taxon>Bacteria</taxon>
        <taxon>Bacillati</taxon>
        <taxon>Bacillota</taxon>
        <taxon>Clostridia</taxon>
        <taxon>Eubacteriales</taxon>
        <taxon>Oscillospiraceae</taxon>
        <taxon>Ruminiclostridium</taxon>
    </lineage>
</organism>
<dbReference type="GO" id="GO:0008168">
    <property type="term" value="F:methyltransferase activity"/>
    <property type="evidence" value="ECO:0007669"/>
    <property type="project" value="UniProtKB-KW"/>
</dbReference>
<dbReference type="Gene3D" id="3.40.50.150">
    <property type="entry name" value="Vaccinia Virus protein VP39"/>
    <property type="match status" value="1"/>
</dbReference>
<comment type="caution">
    <text evidence="1">The sequence shown here is derived from an EMBL/GenBank/DDBJ whole genome shotgun (WGS) entry which is preliminary data.</text>
</comment>
<dbReference type="Pfam" id="PF13578">
    <property type="entry name" value="Methyltransf_24"/>
    <property type="match status" value="1"/>
</dbReference>
<keyword evidence="2" id="KW-1185">Reference proteome</keyword>
<evidence type="ECO:0000313" key="1">
    <source>
        <dbReference type="EMBL" id="PYG87945.1"/>
    </source>
</evidence>
<sequence>MLGEIYEELGTENLIPVSKEEGEFISNFLKRNNIKKTLEVGFAYGCSAAAIISATQSRHYAIDPFQKRDFQNAGIKNMERLGFRRFLDFREEFSDTALPRMLMEGVRVDFAFIDGLHLFDSIFVDFYFIDMILEENGYVCFHDYWMPSTRAVISWIANNKKNYEIIDVSVGELIIVKKVRNEERRWDHFIPFNAGM</sequence>
<name>A0A318XKI1_9FIRM</name>
<protein>
    <submittedName>
        <fullName evidence="1">Methyltransferase family protein</fullName>
    </submittedName>
</protein>
<dbReference type="InterPro" id="IPR029063">
    <property type="entry name" value="SAM-dependent_MTases_sf"/>
</dbReference>
<dbReference type="RefSeq" id="WP_110461697.1">
    <property type="nucleotide sequence ID" value="NZ_QKMR01000008.1"/>
</dbReference>